<accession>A0ABR4FZL6</accession>
<sequence>MCNGDSGTEEHRGWKSTRVYEVIGNHTRLVRFLGRDLWTAFPTLKKPYATVAGFLEEHYSAMYAPRGGSVGGRKSIGQLYLTAPYRPLIFQWALQLLSGLRFIHSKDAILGDLHKYTCWLQSLDSISILGFLDAVYMEPVHATRYTNDTWGSGYNLPFHPCLIPEKGTGPSGR</sequence>
<organism evidence="1 2">
    <name type="scientific">Aspergillus keveii</name>
    <dbReference type="NCBI Taxonomy" id="714993"/>
    <lineage>
        <taxon>Eukaryota</taxon>
        <taxon>Fungi</taxon>
        <taxon>Dikarya</taxon>
        <taxon>Ascomycota</taxon>
        <taxon>Pezizomycotina</taxon>
        <taxon>Eurotiomycetes</taxon>
        <taxon>Eurotiomycetidae</taxon>
        <taxon>Eurotiales</taxon>
        <taxon>Aspergillaceae</taxon>
        <taxon>Aspergillus</taxon>
        <taxon>Aspergillus subgen. Nidulantes</taxon>
    </lineage>
</organism>
<dbReference type="EMBL" id="JBFTWV010000075">
    <property type="protein sequence ID" value="KAL2788702.1"/>
    <property type="molecule type" value="Genomic_DNA"/>
</dbReference>
<proteinExistence type="predicted"/>
<dbReference type="Proteomes" id="UP001610563">
    <property type="component" value="Unassembled WGS sequence"/>
</dbReference>
<comment type="caution">
    <text evidence="1">The sequence shown here is derived from an EMBL/GenBank/DDBJ whole genome shotgun (WGS) entry which is preliminary data.</text>
</comment>
<evidence type="ECO:0008006" key="3">
    <source>
        <dbReference type="Google" id="ProtNLM"/>
    </source>
</evidence>
<reference evidence="1 2" key="1">
    <citation type="submission" date="2024-07" db="EMBL/GenBank/DDBJ databases">
        <title>Section-level genome sequencing and comparative genomics of Aspergillus sections Usti and Cavernicolus.</title>
        <authorList>
            <consortium name="Lawrence Berkeley National Laboratory"/>
            <person name="Nybo J.L."/>
            <person name="Vesth T.C."/>
            <person name="Theobald S."/>
            <person name="Frisvad J.C."/>
            <person name="Larsen T.O."/>
            <person name="Kjaerboelling I."/>
            <person name="Rothschild-Mancinelli K."/>
            <person name="Lyhne E.K."/>
            <person name="Kogle M.E."/>
            <person name="Barry K."/>
            <person name="Clum A."/>
            <person name="Na H."/>
            <person name="Ledsgaard L."/>
            <person name="Lin J."/>
            <person name="Lipzen A."/>
            <person name="Kuo A."/>
            <person name="Riley R."/>
            <person name="Mondo S."/>
            <person name="Labutti K."/>
            <person name="Haridas S."/>
            <person name="Pangalinan J."/>
            <person name="Salamov A.A."/>
            <person name="Simmons B.A."/>
            <person name="Magnuson J.K."/>
            <person name="Chen J."/>
            <person name="Drula E."/>
            <person name="Henrissat B."/>
            <person name="Wiebenga A."/>
            <person name="Lubbers R.J."/>
            <person name="Gomes A.C."/>
            <person name="Makela M.R."/>
            <person name="Stajich J."/>
            <person name="Grigoriev I.V."/>
            <person name="Mortensen U.H."/>
            <person name="De Vries R.P."/>
            <person name="Baker S.E."/>
            <person name="Andersen M.R."/>
        </authorList>
    </citation>
    <scope>NUCLEOTIDE SEQUENCE [LARGE SCALE GENOMIC DNA]</scope>
    <source>
        <strain evidence="1 2">CBS 209.92</strain>
    </source>
</reference>
<dbReference type="InterPro" id="IPR011009">
    <property type="entry name" value="Kinase-like_dom_sf"/>
</dbReference>
<keyword evidence="2" id="KW-1185">Reference proteome</keyword>
<evidence type="ECO:0000313" key="2">
    <source>
        <dbReference type="Proteomes" id="UP001610563"/>
    </source>
</evidence>
<protein>
    <recommendedName>
        <fullName evidence="3">Protein kinase domain-containing protein</fullName>
    </recommendedName>
</protein>
<name>A0ABR4FZL6_9EURO</name>
<dbReference type="SUPFAM" id="SSF56112">
    <property type="entry name" value="Protein kinase-like (PK-like)"/>
    <property type="match status" value="1"/>
</dbReference>
<evidence type="ECO:0000313" key="1">
    <source>
        <dbReference type="EMBL" id="KAL2788702.1"/>
    </source>
</evidence>
<gene>
    <name evidence="1" type="ORF">BJX66DRAFT_308355</name>
</gene>